<evidence type="ECO:0000313" key="9">
    <source>
        <dbReference type="Proteomes" id="UP001385951"/>
    </source>
</evidence>
<dbReference type="PANTHER" id="PTHR43827">
    <property type="entry name" value="2,5-DIKETO-D-GLUCONIC ACID REDUCTASE"/>
    <property type="match status" value="1"/>
</dbReference>
<dbReference type="FunFam" id="3.20.20.100:FF:000002">
    <property type="entry name" value="2,5-diketo-D-gluconic acid reductase A"/>
    <property type="match status" value="1"/>
</dbReference>
<dbReference type="GO" id="GO:0016616">
    <property type="term" value="F:oxidoreductase activity, acting on the CH-OH group of donors, NAD or NADP as acceptor"/>
    <property type="evidence" value="ECO:0007669"/>
    <property type="project" value="UniProtKB-ARBA"/>
</dbReference>
<gene>
    <name evidence="8" type="ORF">QCA50_011430</name>
</gene>
<name>A0AAW0G6H6_9APHY</name>
<dbReference type="EMBL" id="JASBNA010000020">
    <property type="protein sequence ID" value="KAK7685563.1"/>
    <property type="molecule type" value="Genomic_DNA"/>
</dbReference>
<evidence type="ECO:0000256" key="6">
    <source>
        <dbReference type="PIRSR" id="PIRSR000097-3"/>
    </source>
</evidence>
<feature type="active site" description="Proton donor" evidence="4">
    <location>
        <position position="54"/>
    </location>
</feature>
<comment type="similarity">
    <text evidence="1">Belongs to the aldo/keto reductase family.</text>
</comment>
<dbReference type="InterPro" id="IPR023210">
    <property type="entry name" value="NADP_OxRdtase_dom"/>
</dbReference>
<dbReference type="PROSITE" id="PS00062">
    <property type="entry name" value="ALDOKETO_REDUCTASE_2"/>
    <property type="match status" value="1"/>
</dbReference>
<comment type="caution">
    <text evidence="8">The sequence shown here is derived from an EMBL/GenBank/DDBJ whole genome shotgun (WGS) entry which is preliminary data.</text>
</comment>
<dbReference type="InterPro" id="IPR036812">
    <property type="entry name" value="NAD(P)_OxRdtase_dom_sf"/>
</dbReference>
<dbReference type="SUPFAM" id="SSF51430">
    <property type="entry name" value="NAD(P)-linked oxidoreductase"/>
    <property type="match status" value="1"/>
</dbReference>
<dbReference type="PANTHER" id="PTHR43827:SF3">
    <property type="entry name" value="NADP-DEPENDENT OXIDOREDUCTASE DOMAIN-CONTAINING PROTEIN"/>
    <property type="match status" value="1"/>
</dbReference>
<accession>A0AAW0G6H6</accession>
<feature type="site" description="Lowers pKa of active site Tyr" evidence="6">
    <location>
        <position position="79"/>
    </location>
</feature>
<dbReference type="Pfam" id="PF00248">
    <property type="entry name" value="Aldo_ket_red"/>
    <property type="match status" value="1"/>
</dbReference>
<evidence type="ECO:0000256" key="4">
    <source>
        <dbReference type="PIRSR" id="PIRSR000097-1"/>
    </source>
</evidence>
<sequence>MSVPNFKLNNGVEVPAIGLGCWSGLTKEEREAGKAWFLTALKNGYRHFDTALGYGTEGSLGKAIKESGIPRKDLFITTKLPWNHMGRVQESFKESLNNLGTDYIDLYLVHWPFAVVYEEDNDMPRNEAGDLLVTDTITFNDTWTEVEKILASGKARAIGVSNFSIKTLDQLFTTAKVTPAVNQVELHPYLAQPELKAYCDAKGITLTAYTPTGYATVRSDPTIVSLAAKYKVTPAQIILAWHLSRGVIAVPKSSNSLHQQENLAPPTLSTEDLEAISKLNKNERLCNKANERGIVWGWTYEQLGW</sequence>
<proteinExistence type="inferred from homology"/>
<dbReference type="CDD" id="cd19071">
    <property type="entry name" value="AKR_AKR1-5-like"/>
    <property type="match status" value="1"/>
</dbReference>
<dbReference type="PROSITE" id="PS00798">
    <property type="entry name" value="ALDOKETO_REDUCTASE_1"/>
    <property type="match status" value="1"/>
</dbReference>
<dbReference type="InterPro" id="IPR018170">
    <property type="entry name" value="Aldo/ket_reductase_CS"/>
</dbReference>
<keyword evidence="9" id="KW-1185">Reference proteome</keyword>
<dbReference type="PRINTS" id="PR00069">
    <property type="entry name" value="ALDKETRDTASE"/>
</dbReference>
<feature type="domain" description="NADP-dependent oxidoreductase" evidence="7">
    <location>
        <begin position="17"/>
        <end position="280"/>
    </location>
</feature>
<evidence type="ECO:0000256" key="5">
    <source>
        <dbReference type="PIRSR" id="PIRSR000097-2"/>
    </source>
</evidence>
<organism evidence="8 9">
    <name type="scientific">Cerrena zonata</name>
    <dbReference type="NCBI Taxonomy" id="2478898"/>
    <lineage>
        <taxon>Eukaryota</taxon>
        <taxon>Fungi</taxon>
        <taxon>Dikarya</taxon>
        <taxon>Basidiomycota</taxon>
        <taxon>Agaricomycotina</taxon>
        <taxon>Agaricomycetes</taxon>
        <taxon>Polyporales</taxon>
        <taxon>Cerrenaceae</taxon>
        <taxon>Cerrena</taxon>
    </lineage>
</organism>
<dbReference type="PIRSF" id="PIRSF000097">
    <property type="entry name" value="AKR"/>
    <property type="match status" value="1"/>
</dbReference>
<keyword evidence="3" id="KW-0560">Oxidoreductase</keyword>
<keyword evidence="2" id="KW-0521">NADP</keyword>
<evidence type="ECO:0000256" key="3">
    <source>
        <dbReference type="ARBA" id="ARBA00023002"/>
    </source>
</evidence>
<dbReference type="Gene3D" id="3.20.20.100">
    <property type="entry name" value="NADP-dependent oxidoreductase domain"/>
    <property type="match status" value="1"/>
</dbReference>
<protein>
    <recommendedName>
        <fullName evidence="7">NADP-dependent oxidoreductase domain-containing protein</fullName>
    </recommendedName>
</protein>
<reference evidence="8 9" key="1">
    <citation type="submission" date="2022-09" db="EMBL/GenBank/DDBJ databases">
        <authorList>
            <person name="Palmer J.M."/>
        </authorList>
    </citation>
    <scope>NUCLEOTIDE SEQUENCE [LARGE SCALE GENOMIC DNA]</scope>
    <source>
        <strain evidence="8 9">DSM 7382</strain>
    </source>
</reference>
<dbReference type="InterPro" id="IPR020471">
    <property type="entry name" value="AKR"/>
</dbReference>
<feature type="binding site" evidence="5">
    <location>
        <position position="110"/>
    </location>
    <ligand>
        <name>substrate</name>
    </ligand>
</feature>
<evidence type="ECO:0000313" key="8">
    <source>
        <dbReference type="EMBL" id="KAK7685563.1"/>
    </source>
</evidence>
<evidence type="ECO:0000259" key="7">
    <source>
        <dbReference type="Pfam" id="PF00248"/>
    </source>
</evidence>
<evidence type="ECO:0000256" key="2">
    <source>
        <dbReference type="ARBA" id="ARBA00022857"/>
    </source>
</evidence>
<evidence type="ECO:0000256" key="1">
    <source>
        <dbReference type="ARBA" id="ARBA00007905"/>
    </source>
</evidence>
<dbReference type="AlphaFoldDB" id="A0AAW0G6H6"/>
<dbReference type="Proteomes" id="UP001385951">
    <property type="component" value="Unassembled WGS sequence"/>
</dbReference>